<evidence type="ECO:0000313" key="2">
    <source>
        <dbReference type="Proteomes" id="UP000814033"/>
    </source>
</evidence>
<gene>
    <name evidence="1" type="ORF">FA95DRAFT_562623</name>
</gene>
<proteinExistence type="predicted"/>
<evidence type="ECO:0000313" key="1">
    <source>
        <dbReference type="EMBL" id="KAI0042492.1"/>
    </source>
</evidence>
<dbReference type="EMBL" id="MU276063">
    <property type="protein sequence ID" value="KAI0042492.1"/>
    <property type="molecule type" value="Genomic_DNA"/>
</dbReference>
<accession>A0ACB8RF23</accession>
<protein>
    <submittedName>
        <fullName evidence="1">Uncharacterized protein</fullName>
    </submittedName>
</protein>
<comment type="caution">
    <text evidence="1">The sequence shown here is derived from an EMBL/GenBank/DDBJ whole genome shotgun (WGS) entry which is preliminary data.</text>
</comment>
<keyword evidence="2" id="KW-1185">Reference proteome</keyword>
<reference evidence="1" key="1">
    <citation type="submission" date="2021-02" db="EMBL/GenBank/DDBJ databases">
        <authorList>
            <consortium name="DOE Joint Genome Institute"/>
            <person name="Ahrendt S."/>
            <person name="Looney B.P."/>
            <person name="Miyauchi S."/>
            <person name="Morin E."/>
            <person name="Drula E."/>
            <person name="Courty P.E."/>
            <person name="Chicoki N."/>
            <person name="Fauchery L."/>
            <person name="Kohler A."/>
            <person name="Kuo A."/>
            <person name="Labutti K."/>
            <person name="Pangilinan J."/>
            <person name="Lipzen A."/>
            <person name="Riley R."/>
            <person name="Andreopoulos W."/>
            <person name="He G."/>
            <person name="Johnson J."/>
            <person name="Barry K.W."/>
            <person name="Grigoriev I.V."/>
            <person name="Nagy L."/>
            <person name="Hibbett D."/>
            <person name="Henrissat B."/>
            <person name="Matheny P.B."/>
            <person name="Labbe J."/>
            <person name="Martin F."/>
        </authorList>
    </citation>
    <scope>NUCLEOTIDE SEQUENCE</scope>
    <source>
        <strain evidence="1">FP105234-sp</strain>
    </source>
</reference>
<organism evidence="1 2">
    <name type="scientific">Auriscalpium vulgare</name>
    <dbReference type="NCBI Taxonomy" id="40419"/>
    <lineage>
        <taxon>Eukaryota</taxon>
        <taxon>Fungi</taxon>
        <taxon>Dikarya</taxon>
        <taxon>Basidiomycota</taxon>
        <taxon>Agaricomycotina</taxon>
        <taxon>Agaricomycetes</taxon>
        <taxon>Russulales</taxon>
        <taxon>Auriscalpiaceae</taxon>
        <taxon>Auriscalpium</taxon>
    </lineage>
</organism>
<reference evidence="1" key="2">
    <citation type="journal article" date="2022" name="New Phytol.">
        <title>Evolutionary transition to the ectomycorrhizal habit in the genomes of a hyperdiverse lineage of mushroom-forming fungi.</title>
        <authorList>
            <person name="Looney B."/>
            <person name="Miyauchi S."/>
            <person name="Morin E."/>
            <person name="Drula E."/>
            <person name="Courty P.E."/>
            <person name="Kohler A."/>
            <person name="Kuo A."/>
            <person name="LaButti K."/>
            <person name="Pangilinan J."/>
            <person name="Lipzen A."/>
            <person name="Riley R."/>
            <person name="Andreopoulos W."/>
            <person name="He G."/>
            <person name="Johnson J."/>
            <person name="Nolan M."/>
            <person name="Tritt A."/>
            <person name="Barry K.W."/>
            <person name="Grigoriev I.V."/>
            <person name="Nagy L.G."/>
            <person name="Hibbett D."/>
            <person name="Henrissat B."/>
            <person name="Matheny P.B."/>
            <person name="Labbe J."/>
            <person name="Martin F.M."/>
        </authorList>
    </citation>
    <scope>NUCLEOTIDE SEQUENCE</scope>
    <source>
        <strain evidence="1">FP105234-sp</strain>
    </source>
</reference>
<dbReference type="Proteomes" id="UP000814033">
    <property type="component" value="Unassembled WGS sequence"/>
</dbReference>
<name>A0ACB8RF23_9AGAM</name>
<sequence length="249" mass="27167">MHPSPARRQDRHASMPLPGGRRRAHRAIVVAVRHVTGRRRQCHFNLKAIVGLAPAHIARDAHAALGPSASLDEDQLAALAIHGPDKLNPPYGMVLLGAGPTGLVLAQRRRRRSVGGVLKFQEIADVAHDLKDIRGAVHSAHDCGGRTFQARVLDAQTTPAHGAALDEAQSLHIARRLQDRRERTNTVDASRVVQPPAGGHGSKPLEAPNIPFQLIAPGCTFLKRGSLLHFERWSFPKQRDIFLFSDSLI</sequence>